<protein>
    <submittedName>
        <fullName evidence="2">Putative membrane protein</fullName>
    </submittedName>
</protein>
<dbReference type="Proteomes" id="UP000294599">
    <property type="component" value="Unassembled WGS sequence"/>
</dbReference>
<comment type="caution">
    <text evidence="2">The sequence shown here is derived from an EMBL/GenBank/DDBJ whole genome shotgun (WGS) entry which is preliminary data.</text>
</comment>
<organism evidence="2 3">
    <name type="scientific">Pseudofulvimonas gallinarii</name>
    <dbReference type="NCBI Taxonomy" id="634155"/>
    <lineage>
        <taxon>Bacteria</taxon>
        <taxon>Pseudomonadati</taxon>
        <taxon>Pseudomonadota</taxon>
        <taxon>Gammaproteobacteria</taxon>
        <taxon>Lysobacterales</taxon>
        <taxon>Rhodanobacteraceae</taxon>
        <taxon>Pseudofulvimonas</taxon>
    </lineage>
</organism>
<accession>A0A4R3LM40</accession>
<proteinExistence type="predicted"/>
<evidence type="ECO:0000259" key="1">
    <source>
        <dbReference type="Pfam" id="PF09834"/>
    </source>
</evidence>
<dbReference type="RefSeq" id="WP_123521320.1">
    <property type="nucleotide sequence ID" value="NZ_JBHLWF010000005.1"/>
</dbReference>
<dbReference type="InterPro" id="IPR018638">
    <property type="entry name" value="DUF2061_membrane"/>
</dbReference>
<name>A0A4R3LM40_9GAMM</name>
<evidence type="ECO:0000313" key="3">
    <source>
        <dbReference type="Proteomes" id="UP000294599"/>
    </source>
</evidence>
<dbReference type="OrthoDB" id="9133582at2"/>
<reference evidence="2 3" key="1">
    <citation type="submission" date="2019-03" db="EMBL/GenBank/DDBJ databases">
        <title>Genomic Encyclopedia of Type Strains, Phase IV (KMG-IV): sequencing the most valuable type-strain genomes for metagenomic binning, comparative biology and taxonomic classification.</title>
        <authorList>
            <person name="Goeker M."/>
        </authorList>
    </citation>
    <scope>NUCLEOTIDE SEQUENCE [LARGE SCALE GENOMIC DNA]</scope>
    <source>
        <strain evidence="2 3">DSM 21944</strain>
    </source>
</reference>
<feature type="domain" description="DUF2061" evidence="1">
    <location>
        <begin position="1"/>
        <end position="51"/>
    </location>
</feature>
<keyword evidence="3" id="KW-1185">Reference proteome</keyword>
<gene>
    <name evidence="2" type="ORF">EDC25_101270</name>
</gene>
<evidence type="ECO:0000313" key="2">
    <source>
        <dbReference type="EMBL" id="TCT01403.1"/>
    </source>
</evidence>
<dbReference type="Pfam" id="PF09834">
    <property type="entry name" value="DUF2061"/>
    <property type="match status" value="1"/>
</dbReference>
<sequence>MRKTLTFALVHFHVALLVGWALTGSLVVGGALALVEPACNTVAYYLHERAWMRWSGPAGGSDDAARAV</sequence>
<dbReference type="EMBL" id="SMAF01000001">
    <property type="protein sequence ID" value="TCT01403.1"/>
    <property type="molecule type" value="Genomic_DNA"/>
</dbReference>
<dbReference type="AlphaFoldDB" id="A0A4R3LM40"/>